<sequence length="100" mass="11771">MQRKLTKRNKNWLSDMLKKANRNHMYLNDWLSIKGNLSDAKMIDRHVARYGVSLVLEKAELVFSEYYSIPQISSKGKICGYVLKHKSKLDELLVREKETQ</sequence>
<name>A0A0V9RCD8_ECOLX</name>
<dbReference type="EMBL" id="UGDC01000001">
    <property type="protein sequence ID" value="STJ52119.1"/>
    <property type="molecule type" value="Genomic_DNA"/>
</dbReference>
<reference evidence="1" key="3">
    <citation type="submission" date="2023-10" db="EMBL/GenBank/DDBJ databases">
        <authorList>
            <person name="Leclercq S."/>
        </authorList>
    </citation>
    <scope>NUCLEOTIDE SEQUENCE</scope>
    <source>
        <strain evidence="1">S159</strain>
        <plasmid evidence="1">pS159-2</plasmid>
    </source>
</reference>
<proteinExistence type="predicted"/>
<accession>A0A0V9RCD8</accession>
<evidence type="ECO:0000313" key="6">
    <source>
        <dbReference type="Proteomes" id="UP001295988"/>
    </source>
</evidence>
<dbReference type="Proteomes" id="UP000254785">
    <property type="component" value="Unassembled WGS sequence"/>
</dbReference>
<keyword evidence="2" id="KW-0614">Plasmid</keyword>
<protein>
    <submittedName>
        <fullName evidence="2">Uncharacterized protein</fullName>
    </submittedName>
</protein>
<dbReference type="Proteomes" id="UP001295988">
    <property type="component" value="Plasmid pS159-2"/>
</dbReference>
<geneLocation type="plasmid" evidence="5">
    <name>prhb07-c04_2</name>
</geneLocation>
<evidence type="ECO:0000313" key="1">
    <source>
        <dbReference type="EMBL" id="CAK1259325.1"/>
    </source>
</evidence>
<reference evidence="2 5" key="2">
    <citation type="submission" date="2020-06" db="EMBL/GenBank/DDBJ databases">
        <title>REHAB project genomes.</title>
        <authorList>
            <person name="Shaw L.P."/>
        </authorList>
    </citation>
    <scope>NUCLEOTIDE SEQUENCE [LARGE SCALE GENOMIC DNA]</scope>
    <source>
        <strain evidence="2 5">RHB07-C04</strain>
        <plasmid evidence="5">prhb07-c04_2</plasmid>
        <plasmid evidence="2">pRHB07-C04_2</plasmid>
    </source>
</reference>
<organism evidence="2 5">
    <name type="scientific">Escherichia coli</name>
    <dbReference type="NCBI Taxonomy" id="562"/>
    <lineage>
        <taxon>Bacteria</taxon>
        <taxon>Pseudomonadati</taxon>
        <taxon>Pseudomonadota</taxon>
        <taxon>Gammaproteobacteria</taxon>
        <taxon>Enterobacterales</taxon>
        <taxon>Enterobacteriaceae</taxon>
        <taxon>Escherichia</taxon>
    </lineage>
</organism>
<dbReference type="RefSeq" id="WP_001189128.1">
    <property type="nucleotide sequence ID" value="NZ_AP027490.1"/>
</dbReference>
<evidence type="ECO:0000313" key="3">
    <source>
        <dbReference type="EMBL" id="STJ52119.1"/>
    </source>
</evidence>
<geneLocation type="plasmid" evidence="1 6">
    <name>pS159-2</name>
</geneLocation>
<evidence type="ECO:0000313" key="5">
    <source>
        <dbReference type="Proteomes" id="UP000514715"/>
    </source>
</evidence>
<evidence type="ECO:0000313" key="4">
    <source>
        <dbReference type="Proteomes" id="UP000254785"/>
    </source>
</evidence>
<dbReference type="EMBL" id="CP057976">
    <property type="protein sequence ID" value="QMP48105.1"/>
    <property type="molecule type" value="Genomic_DNA"/>
</dbReference>
<dbReference type="Proteomes" id="UP000514715">
    <property type="component" value="Plasmid pRHB07-C04_2"/>
</dbReference>
<dbReference type="EMBL" id="OY757102">
    <property type="protein sequence ID" value="CAK1259325.1"/>
    <property type="molecule type" value="Genomic_DNA"/>
</dbReference>
<geneLocation type="plasmid" evidence="2">
    <name>pRHB07-C04_2</name>
</geneLocation>
<evidence type="ECO:0000313" key="2">
    <source>
        <dbReference type="EMBL" id="QMP48105.1"/>
    </source>
</evidence>
<reference evidence="3 4" key="1">
    <citation type="submission" date="2018-06" db="EMBL/GenBank/DDBJ databases">
        <authorList>
            <consortium name="Pathogen Informatics"/>
            <person name="Doyle S."/>
        </authorList>
    </citation>
    <scope>NUCLEOTIDE SEQUENCE [LARGE SCALE GENOMIC DNA]</scope>
    <source>
        <strain evidence="3 4">NCTC9117</strain>
    </source>
</reference>
<dbReference type="AlphaFoldDB" id="A0A0V9RCD8"/>
<gene>
    <name evidence="1" type="ORF">FGAS159_46680</name>
    <name evidence="2" type="ORF">HVW04_24850</name>
    <name evidence="3" type="ORF">NCTC9117_00100</name>
</gene>